<evidence type="ECO:0000313" key="2">
    <source>
        <dbReference type="EMBL" id="MCH84934.1"/>
    </source>
</evidence>
<dbReference type="AlphaFoldDB" id="A0A392MFA0"/>
<evidence type="ECO:0000313" key="3">
    <source>
        <dbReference type="Proteomes" id="UP000265520"/>
    </source>
</evidence>
<keyword evidence="3" id="KW-1185">Reference proteome</keyword>
<feature type="compositionally biased region" description="Basic and acidic residues" evidence="1">
    <location>
        <begin position="63"/>
        <end position="80"/>
    </location>
</feature>
<dbReference type="Proteomes" id="UP000265520">
    <property type="component" value="Unassembled WGS sequence"/>
</dbReference>
<gene>
    <name evidence="2" type="ORF">A2U01_0005772</name>
</gene>
<sequence length="80" mass="8871">VCTPVLVTDQNFTCPESSPSPESRVFNNQSLIASNKRAKAAKNPPKKRTHKRPAQPKTVEPTPPEHHEADSEPEHHEADP</sequence>
<feature type="region of interest" description="Disordered" evidence="1">
    <location>
        <begin position="1"/>
        <end position="80"/>
    </location>
</feature>
<dbReference type="EMBL" id="LXQA010007627">
    <property type="protein sequence ID" value="MCH84934.1"/>
    <property type="molecule type" value="Genomic_DNA"/>
</dbReference>
<feature type="compositionally biased region" description="Basic residues" evidence="1">
    <location>
        <begin position="36"/>
        <end position="54"/>
    </location>
</feature>
<proteinExistence type="predicted"/>
<feature type="non-terminal residue" evidence="2">
    <location>
        <position position="1"/>
    </location>
</feature>
<organism evidence="2 3">
    <name type="scientific">Trifolium medium</name>
    <dbReference type="NCBI Taxonomy" id="97028"/>
    <lineage>
        <taxon>Eukaryota</taxon>
        <taxon>Viridiplantae</taxon>
        <taxon>Streptophyta</taxon>
        <taxon>Embryophyta</taxon>
        <taxon>Tracheophyta</taxon>
        <taxon>Spermatophyta</taxon>
        <taxon>Magnoliopsida</taxon>
        <taxon>eudicotyledons</taxon>
        <taxon>Gunneridae</taxon>
        <taxon>Pentapetalae</taxon>
        <taxon>rosids</taxon>
        <taxon>fabids</taxon>
        <taxon>Fabales</taxon>
        <taxon>Fabaceae</taxon>
        <taxon>Papilionoideae</taxon>
        <taxon>50 kb inversion clade</taxon>
        <taxon>NPAAA clade</taxon>
        <taxon>Hologalegina</taxon>
        <taxon>IRL clade</taxon>
        <taxon>Trifolieae</taxon>
        <taxon>Trifolium</taxon>
    </lineage>
</organism>
<evidence type="ECO:0000256" key="1">
    <source>
        <dbReference type="SAM" id="MobiDB-lite"/>
    </source>
</evidence>
<feature type="compositionally biased region" description="Polar residues" evidence="1">
    <location>
        <begin position="8"/>
        <end position="33"/>
    </location>
</feature>
<accession>A0A392MFA0</accession>
<reference evidence="2 3" key="1">
    <citation type="journal article" date="2018" name="Front. Plant Sci.">
        <title>Red Clover (Trifolium pratense) and Zigzag Clover (T. medium) - A Picture of Genomic Similarities and Differences.</title>
        <authorList>
            <person name="Dluhosova J."/>
            <person name="Istvanek J."/>
            <person name="Nedelnik J."/>
            <person name="Repkova J."/>
        </authorList>
    </citation>
    <scope>NUCLEOTIDE SEQUENCE [LARGE SCALE GENOMIC DNA]</scope>
    <source>
        <strain evidence="3">cv. 10/8</strain>
        <tissue evidence="2">Leaf</tissue>
    </source>
</reference>
<comment type="caution">
    <text evidence="2">The sequence shown here is derived from an EMBL/GenBank/DDBJ whole genome shotgun (WGS) entry which is preliminary data.</text>
</comment>
<name>A0A392MFA0_9FABA</name>
<protein>
    <submittedName>
        <fullName evidence="2">Uncharacterized protein</fullName>
    </submittedName>
</protein>